<evidence type="ECO:0000256" key="1">
    <source>
        <dbReference type="SAM" id="MobiDB-lite"/>
    </source>
</evidence>
<sequence>MSGRLLPKGEDNQDVTVRCLETQLAELTQIIMANRLTKPALGAEESHPSLGDLVLKWFDKLPAGSIESFYQLTEAFVARFVINTKAPKGVSSLLTLQKGKNEMLRSYRKCYWEMYNEIEECSEELAVVSCKLGLTLCEKLWEDLTLKPPADLRDLMSRVKMFTWLEDDENTQGEEAEIRPNPRFDQGNEEAGNAFEEDLPLGTIHMIKEPNHPDLGNKTASSPRLDTLDEGSCIYATPSHQVCRPPRQKKPLAAKQCYLATVSTKVAMKEVQMVDEKWAVLEDVGKTLEAKVMEDLIRYELNEPSSDRFFLTSANLKEQERTEVDCPASAHSKEGSSTRTSASTEPKPEGPEIRKEPPQGVEESTTEDINEGPEIHKEPPHIDHYTNWKMFVERAKNSLGVGASVILKSSEGSARKLKVPEIHIFSDSKLIANQVSEKFEAQGAKMAKYMAIAKTILTEFRAIQIEQVERDLNSHADALTGLASVFEGEIGRTISVDIIRNLS</sequence>
<dbReference type="Proteomes" id="UP000585474">
    <property type="component" value="Unassembled WGS sequence"/>
</dbReference>
<dbReference type="Gene3D" id="3.30.420.10">
    <property type="entry name" value="Ribonuclease H-like superfamily/Ribonuclease H"/>
    <property type="match status" value="1"/>
</dbReference>
<dbReference type="Pfam" id="PF03732">
    <property type="entry name" value="Retrotrans_gag"/>
    <property type="match status" value="1"/>
</dbReference>
<gene>
    <name evidence="4" type="ORF">Acr_22g0009780</name>
</gene>
<reference evidence="4 5" key="1">
    <citation type="submission" date="2019-07" db="EMBL/GenBank/DDBJ databases">
        <title>De Novo Assembly of kiwifruit Actinidia rufa.</title>
        <authorList>
            <person name="Sugita-Konishi S."/>
            <person name="Sato K."/>
            <person name="Mori E."/>
            <person name="Abe Y."/>
            <person name="Kisaki G."/>
            <person name="Hamano K."/>
            <person name="Suezawa K."/>
            <person name="Otani M."/>
            <person name="Fukuda T."/>
            <person name="Manabe T."/>
            <person name="Gomi K."/>
            <person name="Tabuchi M."/>
            <person name="Akimitsu K."/>
            <person name="Kataoka I."/>
        </authorList>
    </citation>
    <scope>NUCLEOTIDE SEQUENCE [LARGE SCALE GENOMIC DNA]</scope>
    <source>
        <strain evidence="5">cv. Fuchu</strain>
    </source>
</reference>
<feature type="domain" description="Retrotransposon gag" evidence="2">
    <location>
        <begin position="50"/>
        <end position="123"/>
    </location>
</feature>
<protein>
    <recommendedName>
        <fullName evidence="6">RNase H type-1 domain-containing protein</fullName>
    </recommendedName>
</protein>
<feature type="domain" description="RNase H type-1" evidence="3">
    <location>
        <begin position="414"/>
        <end position="479"/>
    </location>
</feature>
<dbReference type="GO" id="GO:0003676">
    <property type="term" value="F:nucleic acid binding"/>
    <property type="evidence" value="ECO:0007669"/>
    <property type="project" value="InterPro"/>
</dbReference>
<dbReference type="EMBL" id="BJWL01000022">
    <property type="protein sequence ID" value="GFZ11580.1"/>
    <property type="molecule type" value="Genomic_DNA"/>
</dbReference>
<dbReference type="OrthoDB" id="1087821at2759"/>
<accession>A0A7J0GLB8</accession>
<proteinExistence type="predicted"/>
<keyword evidence="5" id="KW-1185">Reference proteome</keyword>
<organism evidence="4 5">
    <name type="scientific">Actinidia rufa</name>
    <dbReference type="NCBI Taxonomy" id="165716"/>
    <lineage>
        <taxon>Eukaryota</taxon>
        <taxon>Viridiplantae</taxon>
        <taxon>Streptophyta</taxon>
        <taxon>Embryophyta</taxon>
        <taxon>Tracheophyta</taxon>
        <taxon>Spermatophyta</taxon>
        <taxon>Magnoliopsida</taxon>
        <taxon>eudicotyledons</taxon>
        <taxon>Gunneridae</taxon>
        <taxon>Pentapetalae</taxon>
        <taxon>asterids</taxon>
        <taxon>Ericales</taxon>
        <taxon>Actinidiaceae</taxon>
        <taxon>Actinidia</taxon>
    </lineage>
</organism>
<evidence type="ECO:0000259" key="3">
    <source>
        <dbReference type="Pfam" id="PF13456"/>
    </source>
</evidence>
<dbReference type="Pfam" id="PF13456">
    <property type="entry name" value="RVT_3"/>
    <property type="match status" value="1"/>
</dbReference>
<evidence type="ECO:0008006" key="6">
    <source>
        <dbReference type="Google" id="ProtNLM"/>
    </source>
</evidence>
<dbReference type="InterPro" id="IPR005162">
    <property type="entry name" value="Retrotrans_gag_dom"/>
</dbReference>
<name>A0A7J0GLB8_9ERIC</name>
<evidence type="ECO:0000313" key="4">
    <source>
        <dbReference type="EMBL" id="GFZ11580.1"/>
    </source>
</evidence>
<feature type="region of interest" description="Disordered" evidence="1">
    <location>
        <begin position="320"/>
        <end position="381"/>
    </location>
</feature>
<comment type="caution">
    <text evidence="4">The sequence shown here is derived from an EMBL/GenBank/DDBJ whole genome shotgun (WGS) entry which is preliminary data.</text>
</comment>
<dbReference type="PANTHER" id="PTHR48475:SF2">
    <property type="entry name" value="RIBONUCLEASE H"/>
    <property type="match status" value="1"/>
</dbReference>
<dbReference type="GO" id="GO:0004523">
    <property type="term" value="F:RNA-DNA hybrid ribonuclease activity"/>
    <property type="evidence" value="ECO:0007669"/>
    <property type="project" value="InterPro"/>
</dbReference>
<evidence type="ECO:0000313" key="5">
    <source>
        <dbReference type="Proteomes" id="UP000585474"/>
    </source>
</evidence>
<dbReference type="AlphaFoldDB" id="A0A7J0GLB8"/>
<dbReference type="InterPro" id="IPR002156">
    <property type="entry name" value="RNaseH_domain"/>
</dbReference>
<evidence type="ECO:0000259" key="2">
    <source>
        <dbReference type="Pfam" id="PF03732"/>
    </source>
</evidence>
<dbReference type="InterPro" id="IPR036397">
    <property type="entry name" value="RNaseH_sf"/>
</dbReference>
<feature type="compositionally biased region" description="Basic and acidic residues" evidence="1">
    <location>
        <begin position="346"/>
        <end position="357"/>
    </location>
</feature>
<dbReference type="PANTHER" id="PTHR48475">
    <property type="entry name" value="RIBONUCLEASE H"/>
    <property type="match status" value="1"/>
</dbReference>